<evidence type="ECO:0000259" key="14">
    <source>
        <dbReference type="Pfam" id="PF04565"/>
    </source>
</evidence>
<dbReference type="InterPro" id="IPR007642">
    <property type="entry name" value="RNA_pol_Rpb2_2"/>
</dbReference>
<proteinExistence type="evidence at transcript level"/>
<evidence type="ECO:0000259" key="11">
    <source>
        <dbReference type="Pfam" id="PF04560"/>
    </source>
</evidence>
<keyword evidence="3 9" id="KW-0808">Transferase</keyword>
<dbReference type="Gene3D" id="2.40.270.10">
    <property type="entry name" value="DNA-directed RNA polymerase, subunit 2, domain 6"/>
    <property type="match status" value="1"/>
</dbReference>
<dbReference type="GO" id="GO:0006351">
    <property type="term" value="P:DNA-templated transcription"/>
    <property type="evidence" value="ECO:0007669"/>
    <property type="project" value="InterPro"/>
</dbReference>
<comment type="catalytic activity">
    <reaction evidence="9">
        <text>RNA(n) + a ribonucleoside 5'-triphosphate = RNA(n+1) + diphosphate</text>
        <dbReference type="Rhea" id="RHEA:21248"/>
        <dbReference type="Rhea" id="RHEA-COMP:14527"/>
        <dbReference type="Rhea" id="RHEA-COMP:17342"/>
        <dbReference type="ChEBI" id="CHEBI:33019"/>
        <dbReference type="ChEBI" id="CHEBI:61557"/>
        <dbReference type="ChEBI" id="CHEBI:140395"/>
        <dbReference type="EC" id="2.7.7.6"/>
    </reaction>
</comment>
<evidence type="ECO:0000259" key="10">
    <source>
        <dbReference type="Pfam" id="PF00562"/>
    </source>
</evidence>
<dbReference type="InterPro" id="IPR037034">
    <property type="entry name" value="RNA_pol_Rpb2_2_sf"/>
</dbReference>
<protein>
    <recommendedName>
        <fullName evidence="9">DNA-directed RNA polymerase subunit beta</fullName>
        <ecNumber evidence="9">2.7.7.6</ecNumber>
    </recommendedName>
</protein>
<dbReference type="InterPro" id="IPR007645">
    <property type="entry name" value="RNA_pol_Rpb2_3"/>
</dbReference>
<dbReference type="GO" id="GO:0032549">
    <property type="term" value="F:ribonucleoside binding"/>
    <property type="evidence" value="ECO:0007669"/>
    <property type="project" value="InterPro"/>
</dbReference>
<dbReference type="Pfam" id="PF04563">
    <property type="entry name" value="RNA_pol_Rpb2_1"/>
    <property type="match status" value="1"/>
</dbReference>
<comment type="similarity">
    <text evidence="1 8">Belongs to the RNA polymerase beta chain family.</text>
</comment>
<feature type="domain" description="RNA polymerase Rpb2" evidence="11">
    <location>
        <begin position="1095"/>
        <end position="1192"/>
    </location>
</feature>
<dbReference type="InterPro" id="IPR014724">
    <property type="entry name" value="RNA_pol_RPB2_OB-fold"/>
</dbReference>
<dbReference type="Pfam" id="PF04560">
    <property type="entry name" value="RNA_pol_Rpb2_7"/>
    <property type="match status" value="1"/>
</dbReference>
<dbReference type="InterPro" id="IPR037033">
    <property type="entry name" value="DNA-dir_RNAP_su2_hyb_sf"/>
</dbReference>
<dbReference type="Pfam" id="PF00562">
    <property type="entry name" value="RNA_pol_Rpb2_6"/>
    <property type="match status" value="1"/>
</dbReference>
<dbReference type="Gene3D" id="3.90.1800.10">
    <property type="entry name" value="RNA polymerase alpha subunit dimerisation domain"/>
    <property type="match status" value="1"/>
</dbReference>
<feature type="domain" description="RNA polymerase Rpb2" evidence="15">
    <location>
        <begin position="580"/>
        <end position="645"/>
    </location>
</feature>
<evidence type="ECO:0000256" key="1">
    <source>
        <dbReference type="ARBA" id="ARBA00006835"/>
    </source>
</evidence>
<feature type="domain" description="RNA polymerase beta subunit protrusion" evidence="13">
    <location>
        <begin position="22"/>
        <end position="425"/>
    </location>
</feature>
<dbReference type="GO" id="GO:0046872">
    <property type="term" value="F:metal ion binding"/>
    <property type="evidence" value="ECO:0007669"/>
    <property type="project" value="UniProtKB-KW"/>
</dbReference>
<keyword evidence="6" id="KW-0862">Zinc</keyword>
<evidence type="ECO:0000259" key="16">
    <source>
        <dbReference type="Pfam" id="PF04567"/>
    </source>
</evidence>
<dbReference type="Pfam" id="PF04561">
    <property type="entry name" value="RNA_pol_Rpb2_2"/>
    <property type="match status" value="1"/>
</dbReference>
<evidence type="ECO:0000256" key="7">
    <source>
        <dbReference type="ARBA" id="ARBA00023163"/>
    </source>
</evidence>
<dbReference type="InterPro" id="IPR007647">
    <property type="entry name" value="RNA_pol_Rpb2_5"/>
</dbReference>
<evidence type="ECO:0000256" key="6">
    <source>
        <dbReference type="ARBA" id="ARBA00022833"/>
    </source>
</evidence>
<evidence type="ECO:0000256" key="5">
    <source>
        <dbReference type="ARBA" id="ARBA00022723"/>
    </source>
</evidence>
<evidence type="ECO:0000259" key="13">
    <source>
        <dbReference type="Pfam" id="PF04563"/>
    </source>
</evidence>
<keyword evidence="2 9" id="KW-0240">DNA-directed RNA polymerase</keyword>
<dbReference type="GO" id="GO:0003899">
    <property type="term" value="F:DNA-directed RNA polymerase activity"/>
    <property type="evidence" value="ECO:0007669"/>
    <property type="project" value="UniProtKB-EC"/>
</dbReference>
<dbReference type="InterPro" id="IPR015712">
    <property type="entry name" value="DNA-dir_RNA_pol_su2"/>
</dbReference>
<name>A0A481SGQ7_9CILI</name>
<evidence type="ECO:0000256" key="9">
    <source>
        <dbReference type="RuleBase" id="RU363031"/>
    </source>
</evidence>
<feature type="domain" description="RNA polymerase Rpb2" evidence="16">
    <location>
        <begin position="672"/>
        <end position="715"/>
    </location>
</feature>
<dbReference type="PANTHER" id="PTHR20856">
    <property type="entry name" value="DNA-DIRECTED RNA POLYMERASE I SUBUNIT 2"/>
    <property type="match status" value="1"/>
</dbReference>
<dbReference type="GO" id="GO:0000428">
    <property type="term" value="C:DNA-directed RNA polymerase complex"/>
    <property type="evidence" value="ECO:0007669"/>
    <property type="project" value="UniProtKB-KW"/>
</dbReference>
<evidence type="ECO:0000256" key="2">
    <source>
        <dbReference type="ARBA" id="ARBA00022478"/>
    </source>
</evidence>
<dbReference type="InterPro" id="IPR007121">
    <property type="entry name" value="RNA_pol_bsu_CS"/>
</dbReference>
<feature type="domain" description="RNA polymerase Rpb2" evidence="14">
    <location>
        <begin position="477"/>
        <end position="540"/>
    </location>
</feature>
<dbReference type="PROSITE" id="PS01166">
    <property type="entry name" value="RNA_POL_BETA"/>
    <property type="match status" value="1"/>
</dbReference>
<comment type="function">
    <text evidence="9">DNA-dependent RNA polymerase catalyzes the transcription of DNA into RNA using the four ribonucleoside triphosphates as substrates.</text>
</comment>
<reference evidence="17" key="1">
    <citation type="submission" date="2018-06" db="EMBL/GenBank/DDBJ databases">
        <authorList>
            <person name="Folgueira I."/>
            <person name="deFelipe A.P."/>
            <person name="Lamas J."/>
            <person name="Leiro J."/>
        </authorList>
    </citation>
    <scope>NUCLEOTIDE SEQUENCE</scope>
    <source>
        <strain evidence="17">I1</strain>
    </source>
</reference>
<dbReference type="AlphaFoldDB" id="A0A481SGQ7"/>
<dbReference type="GO" id="GO:0003677">
    <property type="term" value="F:DNA binding"/>
    <property type="evidence" value="ECO:0007669"/>
    <property type="project" value="InterPro"/>
</dbReference>
<dbReference type="Pfam" id="PF04566">
    <property type="entry name" value="RNA_pol_Rpb2_4"/>
    <property type="match status" value="1"/>
</dbReference>
<accession>A0A481SGQ7</accession>
<dbReference type="Gene3D" id="2.40.50.150">
    <property type="match status" value="1"/>
</dbReference>
<dbReference type="InterPro" id="IPR007120">
    <property type="entry name" value="DNA-dir_RNAP_su2_dom"/>
</dbReference>
<dbReference type="InterPro" id="IPR007641">
    <property type="entry name" value="RNA_pol_Rpb2_7"/>
</dbReference>
<keyword evidence="4 9" id="KW-0548">Nucleotidyltransferase</keyword>
<evidence type="ECO:0000313" key="17">
    <source>
        <dbReference type="EMBL" id="QBH68028.1"/>
    </source>
</evidence>
<dbReference type="Gene3D" id="3.90.1100.10">
    <property type="match status" value="2"/>
</dbReference>
<evidence type="ECO:0000256" key="8">
    <source>
        <dbReference type="RuleBase" id="RU000434"/>
    </source>
</evidence>
<dbReference type="Gene3D" id="3.90.1070.20">
    <property type="match status" value="1"/>
</dbReference>
<sequence length="1205" mass="138971">MQQGFSQDDQWTVISQYFKENGLVSQQLQSYDKFIENLVDIVTQEGKFTIKVENQYKNFSDDYHDSEEKYYDFECVEFGHATTQSLRYARHNDENITPMKARIRDLTYQRPYFFKLKQTLYTYDSKKNKQILDSITYKYNIELCSIPVMVRSKYCSLSHMDKLERIEDGECEFDQGGYFIVRGSEKVIVAQERMAFNFIYLFKGKTLEKPWHVEIRSTQEGGKGNQKKFELMLVKKQEFGYVIMAKFEPVKTEIPLFTLMRALGVPSDREILQRIFYDLKDPESQEILRDTIELLKPSVRQGQYILSRNDCLFWIGNKVKTMDNNPEMSREACILRAKWVLQNYLLPHIGVEEGQAYIKSYFIGYMCQRLLDAQLGKSGEDDRDHYGKKRVDMAGSLLAQLFREKFRKVIKGASLRIRRDINNSKFDRQDGDKQKKKLQSYFDSDSLSRQMANALATGNWGVNAQGEIAKFGVSQVLKRDTSLFATMSHLRRLNAPIKASTKIAKPRQLHNTHFGMICPAETPEGAKIGIVKNLSLMAHVSLGLDEYENRQVYDILKDSCRMQVFDHDINNSEIPRKTKVFFNGNWIGFTEQPHGFVQACIQSRREFMEGESIPLEVSIVRDIVNKEIKIYSDQGRCNRPLFIVDQETNQLKITQQDLYDINEEGKKVLKSFSQLVHEGFIEFLDVEEEEGAFVAVDINHIENKAMKYTHLEIHPAMILGVCASVIPFGHHNQGPRNTLQSAMGKQAMSLNSTNFTIRLDTLFHILYYPQFPLASSKSLEFIAAKDLPIGSNGVVGIACFTGYNQEDSILFNQSSLDRGFMRSMFYRTYKTEENNDPRNLDSKEVIQEVDIRSTSIFDNSDFGKLDKDGIINPETVVKGDIVLVGKVIQFTQDENDGGKIIKNKDVSLKSRRTEFGNVDTVMVSTNQQDQKFVKIRIRSKRIPQIGDKFASRHGQKGTVGMTFRQEDLPFNIEGVIPDIIINPHCIPSRMTIGHMIEQLNSKVASLTGIEGDATPFSGISLHDIARKLHEMGYQKHGNEVLYSPFNGIRLDNQIFFGPTFYQRLRHLVDDKMYSRHRGPVESLTRQPTHGRSHHGGLRFGEMERDCIISHGTSRFLKERTFEVSDIFRVHVCSQCGLFAKADLERQEFSCKGCESDPEKKKKNYKIVQIFLPYASKLLIQELMSMHIIPRIQVEVHKNNRNRKYI</sequence>
<evidence type="ECO:0000256" key="3">
    <source>
        <dbReference type="ARBA" id="ARBA00022679"/>
    </source>
</evidence>
<dbReference type="InterPro" id="IPR007644">
    <property type="entry name" value="RNA_pol_bsu_protrusion"/>
</dbReference>
<dbReference type="SUPFAM" id="SSF64484">
    <property type="entry name" value="beta and beta-prime subunits of DNA dependent RNA-polymerase"/>
    <property type="match status" value="1"/>
</dbReference>
<evidence type="ECO:0000256" key="4">
    <source>
        <dbReference type="ARBA" id="ARBA00022695"/>
    </source>
</evidence>
<organism evidence="17">
    <name type="scientific">Philasterides dicentrarchi</name>
    <dbReference type="NCBI Taxonomy" id="282688"/>
    <lineage>
        <taxon>Eukaryota</taxon>
        <taxon>Sar</taxon>
        <taxon>Alveolata</taxon>
        <taxon>Ciliophora</taxon>
        <taxon>Intramacronucleata</taxon>
        <taxon>Oligohymenophorea</taxon>
        <taxon>Scuticociliatia</taxon>
        <taxon>Philasterida</taxon>
        <taxon>Philasteridae</taxon>
        <taxon>Philasterides</taxon>
    </lineage>
</organism>
<evidence type="ECO:0000259" key="12">
    <source>
        <dbReference type="Pfam" id="PF04561"/>
    </source>
</evidence>
<feature type="domain" description="DNA-directed RNA polymerase subunit 2 hybrid-binding" evidence="10">
    <location>
        <begin position="722"/>
        <end position="1093"/>
    </location>
</feature>
<dbReference type="Pfam" id="PF04565">
    <property type="entry name" value="RNA_pol_Rpb2_3"/>
    <property type="match status" value="1"/>
</dbReference>
<dbReference type="EMBL" id="MH500057">
    <property type="protein sequence ID" value="QBH68028.1"/>
    <property type="molecule type" value="mRNA"/>
</dbReference>
<dbReference type="FunFam" id="3.90.1800.10:FF:000002">
    <property type="entry name" value="DNA-directed RNA polymerase subunit beta"/>
    <property type="match status" value="1"/>
</dbReference>
<dbReference type="Gene3D" id="3.90.1110.10">
    <property type="entry name" value="RNA polymerase Rpb2, domain 2"/>
    <property type="match status" value="1"/>
</dbReference>
<evidence type="ECO:0000259" key="15">
    <source>
        <dbReference type="Pfam" id="PF04566"/>
    </source>
</evidence>
<dbReference type="EC" id="2.7.7.6" evidence="9"/>
<feature type="domain" description="RNA polymerase Rpb2" evidence="12">
    <location>
        <begin position="237"/>
        <end position="392"/>
    </location>
</feature>
<dbReference type="InterPro" id="IPR007646">
    <property type="entry name" value="RNA_pol_Rpb2_4"/>
</dbReference>
<dbReference type="Pfam" id="PF04567">
    <property type="entry name" value="RNA_pol_Rpb2_5"/>
    <property type="match status" value="1"/>
</dbReference>
<keyword evidence="5" id="KW-0479">Metal-binding</keyword>
<keyword evidence="7 9" id="KW-0804">Transcription</keyword>
<dbReference type="CDD" id="cd00653">
    <property type="entry name" value="RNA_pol_B_RPB2"/>
    <property type="match status" value="1"/>
</dbReference>